<feature type="compositionally biased region" description="Basic and acidic residues" evidence="1">
    <location>
        <begin position="105"/>
        <end position="128"/>
    </location>
</feature>
<keyword evidence="3" id="KW-1185">Reference proteome</keyword>
<evidence type="ECO:0000313" key="2">
    <source>
        <dbReference type="EMBL" id="CAK0849670.1"/>
    </source>
</evidence>
<evidence type="ECO:0000256" key="1">
    <source>
        <dbReference type="SAM" id="MobiDB-lite"/>
    </source>
</evidence>
<gene>
    <name evidence="2" type="ORF">PCOR1329_LOCUS42304</name>
</gene>
<organism evidence="2 3">
    <name type="scientific">Prorocentrum cordatum</name>
    <dbReference type="NCBI Taxonomy" id="2364126"/>
    <lineage>
        <taxon>Eukaryota</taxon>
        <taxon>Sar</taxon>
        <taxon>Alveolata</taxon>
        <taxon>Dinophyceae</taxon>
        <taxon>Prorocentrales</taxon>
        <taxon>Prorocentraceae</taxon>
        <taxon>Prorocentrum</taxon>
    </lineage>
</organism>
<proteinExistence type="predicted"/>
<accession>A0ABN9TTY3</accession>
<comment type="caution">
    <text evidence="2">The sequence shown here is derived from an EMBL/GenBank/DDBJ whole genome shotgun (WGS) entry which is preliminary data.</text>
</comment>
<name>A0ABN9TTY3_9DINO</name>
<feature type="compositionally biased region" description="Basic and acidic residues" evidence="1">
    <location>
        <begin position="135"/>
        <end position="169"/>
    </location>
</feature>
<dbReference type="EMBL" id="CAUYUJ010015081">
    <property type="protein sequence ID" value="CAK0849670.1"/>
    <property type="molecule type" value="Genomic_DNA"/>
</dbReference>
<sequence length="204" mass="22729">MPFHPDLKILGAHLENSNAPSKLVSMKLKDIRAGYKLGNCVYARSKEIQIPPEEGGPSIEGARSKKPPSGYSDRDLQQRFGATRGDGGGVTMTEEQARQFQRSMRVAERKDKDEKKEKEEKREKDGSSRTKGRSRSRDRGRDKSREKGQDKSREKSREKGKPEPAEVARGEAGLGSCQGPLNQGIANQDLEESELERASVLQYS</sequence>
<feature type="region of interest" description="Disordered" evidence="1">
    <location>
        <begin position="48"/>
        <end position="204"/>
    </location>
</feature>
<protein>
    <submittedName>
        <fullName evidence="2">Uncharacterized protein</fullName>
    </submittedName>
</protein>
<reference evidence="2" key="1">
    <citation type="submission" date="2023-10" db="EMBL/GenBank/DDBJ databases">
        <authorList>
            <person name="Chen Y."/>
            <person name="Shah S."/>
            <person name="Dougan E. K."/>
            <person name="Thang M."/>
            <person name="Chan C."/>
        </authorList>
    </citation>
    <scope>NUCLEOTIDE SEQUENCE [LARGE SCALE GENOMIC DNA]</scope>
</reference>
<dbReference type="Proteomes" id="UP001189429">
    <property type="component" value="Unassembled WGS sequence"/>
</dbReference>
<evidence type="ECO:0000313" key="3">
    <source>
        <dbReference type="Proteomes" id="UP001189429"/>
    </source>
</evidence>